<sequence>MTSLTKIAIATRRIIRYGIFFVIFLVVLRILWGIGSSVYRKFFPAPPPPPTVSFGKLPKLPFEEKPKVALTYSLETPEGGLPTLPTQAKVFFMPKIAPNLLSLEVAREKANSLGFLPSEQEISQTVYRFPHKDNPSTLEMNIVTGVFSVSYDLKTDPSPLERKPPAPEVAASLVRSYLSSANLLPEDLTGPTSPEFLKIQEDKLVGALSLSESDLIKVYFFRKTYDNLSSLTADPTKANVWFIVSGAREREKQMIAGEFHYFSVDESNSSTYPIKTAQAAWDEFNAGGGYIATIGQNKEGDSVKIRRVYLAYFDPGVYTEFFQPIVVFEGDNGFFAYLPAVSSDYYGE</sequence>
<dbReference type="Proteomes" id="UP000176778">
    <property type="component" value="Unassembled WGS sequence"/>
</dbReference>
<feature type="transmembrane region" description="Helical" evidence="1">
    <location>
        <begin position="14"/>
        <end position="34"/>
    </location>
</feature>
<dbReference type="AlphaFoldDB" id="A0A1F7X5D9"/>
<evidence type="ECO:0000313" key="2">
    <source>
        <dbReference type="EMBL" id="OGM10304.1"/>
    </source>
</evidence>
<comment type="caution">
    <text evidence="2">The sequence shown here is derived from an EMBL/GenBank/DDBJ whole genome shotgun (WGS) entry which is preliminary data.</text>
</comment>
<keyword evidence="1" id="KW-0472">Membrane</keyword>
<accession>A0A1F7X5D9</accession>
<gene>
    <name evidence="2" type="ORF">A2Y68_02600</name>
</gene>
<name>A0A1F7X5D9_9BACT</name>
<protein>
    <submittedName>
        <fullName evidence="2">Uncharacterized protein</fullName>
    </submittedName>
</protein>
<reference evidence="2 3" key="1">
    <citation type="journal article" date="2016" name="Nat. Commun.">
        <title>Thousands of microbial genomes shed light on interconnected biogeochemical processes in an aquifer system.</title>
        <authorList>
            <person name="Anantharaman K."/>
            <person name="Brown C.T."/>
            <person name="Hug L.A."/>
            <person name="Sharon I."/>
            <person name="Castelle C.J."/>
            <person name="Probst A.J."/>
            <person name="Thomas B.C."/>
            <person name="Singh A."/>
            <person name="Wilkins M.J."/>
            <person name="Karaoz U."/>
            <person name="Brodie E.L."/>
            <person name="Williams K.H."/>
            <person name="Hubbard S.S."/>
            <person name="Banfield J.F."/>
        </authorList>
    </citation>
    <scope>NUCLEOTIDE SEQUENCE [LARGE SCALE GENOMIC DNA]</scope>
</reference>
<organism evidence="2 3">
    <name type="scientific">Candidatus Woesebacteria bacterium RBG_13_46_13</name>
    <dbReference type="NCBI Taxonomy" id="1802479"/>
    <lineage>
        <taxon>Bacteria</taxon>
        <taxon>Candidatus Woeseibacteriota</taxon>
    </lineage>
</organism>
<evidence type="ECO:0000313" key="3">
    <source>
        <dbReference type="Proteomes" id="UP000176778"/>
    </source>
</evidence>
<proteinExistence type="predicted"/>
<dbReference type="EMBL" id="MGFR01000001">
    <property type="protein sequence ID" value="OGM10304.1"/>
    <property type="molecule type" value="Genomic_DNA"/>
</dbReference>
<keyword evidence="1" id="KW-0812">Transmembrane</keyword>
<evidence type="ECO:0000256" key="1">
    <source>
        <dbReference type="SAM" id="Phobius"/>
    </source>
</evidence>
<dbReference type="STRING" id="1802479.A2Y68_02600"/>
<keyword evidence="1" id="KW-1133">Transmembrane helix</keyword>